<protein>
    <recommendedName>
        <fullName evidence="2">C2 domain-containing protein</fullName>
    </recommendedName>
</protein>
<feature type="region of interest" description="Disordered" evidence="1">
    <location>
        <begin position="236"/>
        <end position="345"/>
    </location>
</feature>
<dbReference type="Gene3D" id="2.60.40.150">
    <property type="entry name" value="C2 domain"/>
    <property type="match status" value="3"/>
</dbReference>
<feature type="compositionally biased region" description="Basic and acidic residues" evidence="1">
    <location>
        <begin position="242"/>
        <end position="334"/>
    </location>
</feature>
<feature type="domain" description="C2" evidence="2">
    <location>
        <begin position="69"/>
        <end position="195"/>
    </location>
</feature>
<sequence length="711" mass="75765">MTSCPAPLHCTDLEEPETIFHVARTERRSAVHIDLKLPSRLFSAQISPSATPSSFFVAERDQVLEIVNGGGRRTGMAEGGGDGAVASRKLTVEVCSARNLMPKDGQGTSSAYAMVDFDGQRRRTKTRPRDLNPQWDERLEFLVHDPGAMAAETLEVNVYHDDKNKSGGQRRGTFLGRVRISGATFPKTGSESLVYYPLEKRSVFSQIKGEIGLKVCYDDEPAPAAEAAAAADAAAAAPAADAKTEEEKKEEGDGNKKAETAGEKKPPEGEAKEGDAKKKQEGEAAEKKPPAEEKKPEEKKKKAEGEQEKKAEEKAKPAAAKAEEKTAPKEKEKPPTQLADPALAVSSPSKISASVIGGSGGGGELGVRSLGAADRAGPASCDLVERVSYLFVRLLKAKHSAGDDRAVYAKVAIGTHSVRTRAAGKISPEAEWDQVFAFHKASLNSTALDISVWAEKKKDAPADATDTCLGAVSFDVHEIPKRCPPDSPLAPQWYNLEGAASTAAGNDVMLAAWVGTQVDEAFQEAWQSDSGGHLVHTRSKAYLSPKLWYLRLTVIQSQDLRISSGAGDPGKPRELYVKGQLGPQVFRTAKMASSSGSSSSGAGGPSWHEDLVFVAAEPFDPFLVISVEDAASGQAVGYAKVHISSVHRRTDDRSEAPSRPTPPCFPYLLRSLQSTIIEGVKLLAAVGTSSIPAMIAALITSRRTIVSSPPP</sequence>
<accession>A0A843WB70</accession>
<gene>
    <name evidence="3" type="ORF">Taro_037901</name>
</gene>
<dbReference type="InterPro" id="IPR035892">
    <property type="entry name" value="C2_domain_sf"/>
</dbReference>
<dbReference type="Pfam" id="PF00168">
    <property type="entry name" value="C2"/>
    <property type="match status" value="3"/>
</dbReference>
<dbReference type="PANTHER" id="PTHR31425:SF43">
    <property type="entry name" value="MULTIPLE C2 DOMAIN AND TRANSMEMBRANE REGION PROTEIN 14"/>
    <property type="match status" value="1"/>
</dbReference>
<dbReference type="PANTHER" id="PTHR31425">
    <property type="entry name" value="PHOSPHORIBOSYLANTHRANILATE TRANSFERASE ISOFORM 1"/>
    <property type="match status" value="1"/>
</dbReference>
<reference evidence="3" key="1">
    <citation type="submission" date="2017-07" db="EMBL/GenBank/DDBJ databases">
        <title>Taro Niue Genome Assembly and Annotation.</title>
        <authorList>
            <person name="Atibalentja N."/>
            <person name="Keating K."/>
            <person name="Fields C.J."/>
        </authorList>
    </citation>
    <scope>NUCLEOTIDE SEQUENCE</scope>
    <source>
        <strain evidence="3">Niue_2</strain>
        <tissue evidence="3">Leaf</tissue>
    </source>
</reference>
<dbReference type="InterPro" id="IPR000008">
    <property type="entry name" value="C2_dom"/>
</dbReference>
<evidence type="ECO:0000259" key="2">
    <source>
        <dbReference type="PROSITE" id="PS50004"/>
    </source>
</evidence>
<dbReference type="CDD" id="cd04022">
    <property type="entry name" value="C2A_MCTP_PRT_plant"/>
    <property type="match status" value="1"/>
</dbReference>
<comment type="caution">
    <text evidence="3">The sequence shown here is derived from an EMBL/GenBank/DDBJ whole genome shotgun (WGS) entry which is preliminary data.</text>
</comment>
<dbReference type="AlphaFoldDB" id="A0A843WB70"/>
<feature type="domain" description="C2" evidence="2">
    <location>
        <begin position="371"/>
        <end position="494"/>
    </location>
</feature>
<keyword evidence="4" id="KW-1185">Reference proteome</keyword>
<dbReference type="EMBL" id="NMUH01003345">
    <property type="protein sequence ID" value="MQM05096.1"/>
    <property type="molecule type" value="Genomic_DNA"/>
</dbReference>
<dbReference type="SUPFAM" id="SSF49562">
    <property type="entry name" value="C2 domain (Calcium/lipid-binding domain, CaLB)"/>
    <property type="match status" value="3"/>
</dbReference>
<dbReference type="CDD" id="cd08378">
    <property type="entry name" value="C2B_MCTP_PRT_plant"/>
    <property type="match status" value="1"/>
</dbReference>
<dbReference type="SMART" id="SM00239">
    <property type="entry name" value="C2"/>
    <property type="match status" value="3"/>
</dbReference>
<dbReference type="PROSITE" id="PS50004">
    <property type="entry name" value="C2"/>
    <property type="match status" value="2"/>
</dbReference>
<name>A0A843WB70_COLES</name>
<organism evidence="3 4">
    <name type="scientific">Colocasia esculenta</name>
    <name type="common">Wild taro</name>
    <name type="synonym">Arum esculentum</name>
    <dbReference type="NCBI Taxonomy" id="4460"/>
    <lineage>
        <taxon>Eukaryota</taxon>
        <taxon>Viridiplantae</taxon>
        <taxon>Streptophyta</taxon>
        <taxon>Embryophyta</taxon>
        <taxon>Tracheophyta</taxon>
        <taxon>Spermatophyta</taxon>
        <taxon>Magnoliopsida</taxon>
        <taxon>Liliopsida</taxon>
        <taxon>Araceae</taxon>
        <taxon>Aroideae</taxon>
        <taxon>Colocasieae</taxon>
        <taxon>Colocasia</taxon>
    </lineage>
</organism>
<evidence type="ECO:0000313" key="3">
    <source>
        <dbReference type="EMBL" id="MQM05096.1"/>
    </source>
</evidence>
<dbReference type="InterPro" id="IPR047259">
    <property type="entry name" value="QUIRKY-like"/>
</dbReference>
<dbReference type="Proteomes" id="UP000652761">
    <property type="component" value="Unassembled WGS sequence"/>
</dbReference>
<dbReference type="OrthoDB" id="67700at2759"/>
<dbReference type="InterPro" id="IPR047257">
    <property type="entry name" value="C2B_MCTP_PRT_plant"/>
</dbReference>
<evidence type="ECO:0000256" key="1">
    <source>
        <dbReference type="SAM" id="MobiDB-lite"/>
    </source>
</evidence>
<proteinExistence type="predicted"/>
<evidence type="ECO:0000313" key="4">
    <source>
        <dbReference type="Proteomes" id="UP000652761"/>
    </source>
</evidence>